<dbReference type="InterPro" id="IPR038765">
    <property type="entry name" value="Papain-like_cys_pep_sf"/>
</dbReference>
<proteinExistence type="predicted"/>
<dbReference type="EMBL" id="LAZR01000702">
    <property type="protein sequence ID" value="KKN60209.1"/>
    <property type="molecule type" value="Genomic_DNA"/>
</dbReference>
<dbReference type="Gene3D" id="3.90.1720.10">
    <property type="entry name" value="endopeptidase domain like (from Nostoc punctiforme)"/>
    <property type="match status" value="1"/>
</dbReference>
<reference evidence="1" key="1">
    <citation type="journal article" date="2015" name="Nature">
        <title>Complex archaea that bridge the gap between prokaryotes and eukaryotes.</title>
        <authorList>
            <person name="Spang A."/>
            <person name="Saw J.H."/>
            <person name="Jorgensen S.L."/>
            <person name="Zaremba-Niedzwiedzka K."/>
            <person name="Martijn J."/>
            <person name="Lind A.E."/>
            <person name="van Eijk R."/>
            <person name="Schleper C."/>
            <person name="Guy L."/>
            <person name="Ettema T.J."/>
        </authorList>
    </citation>
    <scope>NUCLEOTIDE SEQUENCE</scope>
</reference>
<dbReference type="PANTHER" id="PTHR47112">
    <property type="entry name" value="PX DOMAIN-CONTAINING PROTEIN"/>
    <property type="match status" value="1"/>
</dbReference>
<name>A0A0F9RZB5_9ZZZZ</name>
<dbReference type="SUPFAM" id="SSF54001">
    <property type="entry name" value="Cysteine proteinases"/>
    <property type="match status" value="1"/>
</dbReference>
<accession>A0A0F9RZB5</accession>
<comment type="caution">
    <text evidence="1">The sequence shown here is derived from an EMBL/GenBank/DDBJ whole genome shotgun (WGS) entry which is preliminary data.</text>
</comment>
<protein>
    <submittedName>
        <fullName evidence="1">Uncharacterized protein</fullName>
    </submittedName>
</protein>
<gene>
    <name evidence="1" type="ORF">LCGC14_0534080</name>
</gene>
<evidence type="ECO:0000313" key="1">
    <source>
        <dbReference type="EMBL" id="KKN60209.1"/>
    </source>
</evidence>
<sequence length="200" mass="22761">MVKYATIRPKLKTGDIILFSGKGNLSTGIKWFTQSKWSHVGMVLVLKDFDTVMIWESTTLSNIKDVETGKAVRGVQLVTLSERLSNYNGDACVRHLNYDVTPEMMETLRAFRREVKGRPYEKDKLQLLKSAYEGFFGTNEEDLSSLFCSELCAEVYQRWELFPEDIPSNEYTPKDWSTGANKPLPLLKSATLSKEISITT</sequence>
<organism evidence="1">
    <name type="scientific">marine sediment metagenome</name>
    <dbReference type="NCBI Taxonomy" id="412755"/>
    <lineage>
        <taxon>unclassified sequences</taxon>
        <taxon>metagenomes</taxon>
        <taxon>ecological metagenomes</taxon>
    </lineage>
</organism>
<dbReference type="PANTHER" id="PTHR47112:SF1">
    <property type="entry name" value="PX DOMAIN-CONTAINING PROTEIN"/>
    <property type="match status" value="1"/>
</dbReference>
<dbReference type="AlphaFoldDB" id="A0A0F9RZB5"/>